<dbReference type="Pfam" id="PF10645">
    <property type="entry name" value="Carb_bind"/>
    <property type="match status" value="1"/>
</dbReference>
<evidence type="ECO:0000313" key="4">
    <source>
        <dbReference type="Proteomes" id="UP001215598"/>
    </source>
</evidence>
<gene>
    <name evidence="3" type="ORF">B0H16DRAFT_1720865</name>
</gene>
<dbReference type="InterPro" id="IPR018909">
    <property type="entry name" value="Eng1_septum"/>
</dbReference>
<dbReference type="PROSITE" id="PS51257">
    <property type="entry name" value="PROKAR_LIPOPROTEIN"/>
    <property type="match status" value="1"/>
</dbReference>
<keyword evidence="4" id="KW-1185">Reference proteome</keyword>
<dbReference type="Proteomes" id="UP001215598">
    <property type="component" value="Unassembled WGS sequence"/>
</dbReference>
<dbReference type="EMBL" id="JARKIB010000042">
    <property type="protein sequence ID" value="KAJ7758262.1"/>
    <property type="molecule type" value="Genomic_DNA"/>
</dbReference>
<evidence type="ECO:0000313" key="3">
    <source>
        <dbReference type="EMBL" id="KAJ7758262.1"/>
    </source>
</evidence>
<organism evidence="3 4">
    <name type="scientific">Mycena metata</name>
    <dbReference type="NCBI Taxonomy" id="1033252"/>
    <lineage>
        <taxon>Eukaryota</taxon>
        <taxon>Fungi</taxon>
        <taxon>Dikarya</taxon>
        <taxon>Basidiomycota</taxon>
        <taxon>Agaricomycotina</taxon>
        <taxon>Agaricomycetes</taxon>
        <taxon>Agaricomycetidae</taxon>
        <taxon>Agaricales</taxon>
        <taxon>Marasmiineae</taxon>
        <taxon>Mycenaceae</taxon>
        <taxon>Mycena</taxon>
    </lineage>
</organism>
<name>A0AAD7NF29_9AGAR</name>
<keyword evidence="1" id="KW-0732">Signal</keyword>
<proteinExistence type="predicted"/>
<accession>A0AAD7NF29</accession>
<feature type="signal peptide" evidence="1">
    <location>
        <begin position="1"/>
        <end position="20"/>
    </location>
</feature>
<dbReference type="GO" id="GO:0030246">
    <property type="term" value="F:carbohydrate binding"/>
    <property type="evidence" value="ECO:0007669"/>
    <property type="project" value="InterPro"/>
</dbReference>
<dbReference type="AlphaFoldDB" id="A0AAD7NF29"/>
<feature type="domain" description="Endo-1,3(4)-beta-glucanase 1 carbohydrate binding" evidence="2">
    <location>
        <begin position="25"/>
        <end position="82"/>
    </location>
</feature>
<comment type="caution">
    <text evidence="3">The sequence shown here is derived from an EMBL/GenBank/DDBJ whole genome shotgun (WGS) entry which is preliminary data.</text>
</comment>
<feature type="chain" id="PRO_5041956240" description="Endo-1,3(4)-beta-glucanase 1 carbohydrate binding domain-containing protein" evidence="1">
    <location>
        <begin position="21"/>
        <end position="107"/>
    </location>
</feature>
<evidence type="ECO:0000259" key="2">
    <source>
        <dbReference type="Pfam" id="PF10645"/>
    </source>
</evidence>
<reference evidence="3" key="1">
    <citation type="submission" date="2023-03" db="EMBL/GenBank/DDBJ databases">
        <title>Massive genome expansion in bonnet fungi (Mycena s.s.) driven by repeated elements and novel gene families across ecological guilds.</title>
        <authorList>
            <consortium name="Lawrence Berkeley National Laboratory"/>
            <person name="Harder C.B."/>
            <person name="Miyauchi S."/>
            <person name="Viragh M."/>
            <person name="Kuo A."/>
            <person name="Thoen E."/>
            <person name="Andreopoulos B."/>
            <person name="Lu D."/>
            <person name="Skrede I."/>
            <person name="Drula E."/>
            <person name="Henrissat B."/>
            <person name="Morin E."/>
            <person name="Kohler A."/>
            <person name="Barry K."/>
            <person name="LaButti K."/>
            <person name="Morin E."/>
            <person name="Salamov A."/>
            <person name="Lipzen A."/>
            <person name="Mereny Z."/>
            <person name="Hegedus B."/>
            <person name="Baldrian P."/>
            <person name="Stursova M."/>
            <person name="Weitz H."/>
            <person name="Taylor A."/>
            <person name="Grigoriev I.V."/>
            <person name="Nagy L.G."/>
            <person name="Martin F."/>
            <person name="Kauserud H."/>
        </authorList>
    </citation>
    <scope>NUCLEOTIDE SEQUENCE</scope>
    <source>
        <strain evidence="3">CBHHK182m</strain>
    </source>
</reference>
<evidence type="ECO:0000256" key="1">
    <source>
        <dbReference type="SAM" id="SignalP"/>
    </source>
</evidence>
<protein>
    <recommendedName>
        <fullName evidence="2">Endo-1,3(4)-beta-glucanase 1 carbohydrate binding domain-containing protein</fullName>
    </recommendedName>
</protein>
<sequence>MARLFSIVFTALASCSIVVADQLLHCGASNYFVSQYTCFDDFILCPILNGTITLPCGVACDVPPCDIPCYDPNQYSCSDNTLEFYNPNGVNALDNCSFGQYDPSQES</sequence>